<dbReference type="AlphaFoldDB" id="A0A4Y2HML5"/>
<organism evidence="3 4">
    <name type="scientific">Araneus ventricosus</name>
    <name type="common">Orbweaver spider</name>
    <name type="synonym">Epeira ventricosa</name>
    <dbReference type="NCBI Taxonomy" id="182803"/>
    <lineage>
        <taxon>Eukaryota</taxon>
        <taxon>Metazoa</taxon>
        <taxon>Ecdysozoa</taxon>
        <taxon>Arthropoda</taxon>
        <taxon>Chelicerata</taxon>
        <taxon>Arachnida</taxon>
        <taxon>Araneae</taxon>
        <taxon>Araneomorphae</taxon>
        <taxon>Entelegynae</taxon>
        <taxon>Araneoidea</taxon>
        <taxon>Araneidae</taxon>
        <taxon>Araneus</taxon>
    </lineage>
</organism>
<keyword evidence="2" id="KW-1133">Transmembrane helix</keyword>
<proteinExistence type="predicted"/>
<feature type="transmembrane region" description="Helical" evidence="2">
    <location>
        <begin position="116"/>
        <end position="139"/>
    </location>
</feature>
<evidence type="ECO:0000256" key="2">
    <source>
        <dbReference type="SAM" id="Phobius"/>
    </source>
</evidence>
<evidence type="ECO:0000313" key="4">
    <source>
        <dbReference type="Proteomes" id="UP000499080"/>
    </source>
</evidence>
<dbReference type="PANTHER" id="PTHR33444">
    <property type="entry name" value="SI:DKEY-19B23.12-RELATED"/>
    <property type="match status" value="1"/>
</dbReference>
<dbReference type="OrthoDB" id="10450226at2759"/>
<accession>A0A4Y2HML5</accession>
<keyword evidence="2" id="KW-0812">Transmembrane</keyword>
<dbReference type="PANTHER" id="PTHR33444:SF7">
    <property type="entry name" value="TRANSMEMBRANE PROTEIN 272"/>
    <property type="match status" value="1"/>
</dbReference>
<feature type="transmembrane region" description="Helical" evidence="2">
    <location>
        <begin position="225"/>
        <end position="248"/>
    </location>
</feature>
<protein>
    <submittedName>
        <fullName evidence="3">Uncharacterized protein</fullName>
    </submittedName>
</protein>
<name>A0A4Y2HML5_ARAVE</name>
<feature type="transmembrane region" description="Helical" evidence="2">
    <location>
        <begin position="186"/>
        <end position="205"/>
    </location>
</feature>
<gene>
    <name evidence="3" type="ORF">AVEN_129266_1</name>
</gene>
<feature type="region of interest" description="Disordered" evidence="1">
    <location>
        <begin position="1"/>
        <end position="57"/>
    </location>
</feature>
<comment type="caution">
    <text evidence="3">The sequence shown here is derived from an EMBL/GenBank/DDBJ whole genome shotgun (WGS) entry which is preliminary data.</text>
</comment>
<dbReference type="InterPro" id="IPR040350">
    <property type="entry name" value="TMEM272"/>
</dbReference>
<evidence type="ECO:0000313" key="3">
    <source>
        <dbReference type="EMBL" id="GBM66478.1"/>
    </source>
</evidence>
<reference evidence="3 4" key="1">
    <citation type="journal article" date="2019" name="Sci. Rep.">
        <title>Orb-weaving spider Araneus ventricosus genome elucidates the spidroin gene catalogue.</title>
        <authorList>
            <person name="Kono N."/>
            <person name="Nakamura H."/>
            <person name="Ohtoshi R."/>
            <person name="Moran D.A.P."/>
            <person name="Shinohara A."/>
            <person name="Yoshida Y."/>
            <person name="Fujiwara M."/>
            <person name="Mori M."/>
            <person name="Tomita M."/>
            <person name="Arakawa K."/>
        </authorList>
    </citation>
    <scope>NUCLEOTIDE SEQUENCE [LARGE SCALE GENOMIC DNA]</scope>
</reference>
<keyword evidence="2" id="KW-0472">Membrane</keyword>
<evidence type="ECO:0000256" key="1">
    <source>
        <dbReference type="SAM" id="MobiDB-lite"/>
    </source>
</evidence>
<keyword evidence="4" id="KW-1185">Reference proteome</keyword>
<sequence length="273" mass="29749">MASRKVSFLEQSTRECSKESALSAGSTASDRANIGPSAVHLDPPTGESPTENNGPSTTLLSCSHPQYSAIGVPVPANGRTIGPEVEEQVANEGYINACSTFWDWYKNTVIDFRNSCFIHIIHLLFSYIPISAIILGSLFTHKCPQTSFLPIFVTVVGVVGVVFMGFWIVVCCCEHNETPCSNLQKFAFRMLSILLLAIVVIEMYLVGQLAPNFDPSAEDYCSKTFYYFVIGKEIVSGAAIIITVLLYFPGSSLHTCCQNCSVPSPASAFFSRL</sequence>
<dbReference type="EMBL" id="BGPR01002028">
    <property type="protein sequence ID" value="GBM66478.1"/>
    <property type="molecule type" value="Genomic_DNA"/>
</dbReference>
<feature type="compositionally biased region" description="Polar residues" evidence="1">
    <location>
        <begin position="47"/>
        <end position="57"/>
    </location>
</feature>
<feature type="transmembrane region" description="Helical" evidence="2">
    <location>
        <begin position="151"/>
        <end position="174"/>
    </location>
</feature>
<dbReference type="Proteomes" id="UP000499080">
    <property type="component" value="Unassembled WGS sequence"/>
</dbReference>